<gene>
    <name evidence="4" type="primary">nirD</name>
    <name evidence="4" type="ORF">Kalk_15935</name>
</gene>
<dbReference type="SUPFAM" id="SSF50022">
    <property type="entry name" value="ISP domain"/>
    <property type="match status" value="1"/>
</dbReference>
<keyword evidence="2" id="KW-0534">Nitrate assimilation</keyword>
<protein>
    <submittedName>
        <fullName evidence="4">Nitrite reductase (NAD(P)H) small subunit</fullName>
    </submittedName>
</protein>
<proteinExistence type="predicted"/>
<dbReference type="Gene3D" id="2.102.10.10">
    <property type="entry name" value="Rieske [2Fe-2S] iron-sulphur domain"/>
    <property type="match status" value="1"/>
</dbReference>
<dbReference type="PANTHER" id="PTHR40562">
    <property type="match status" value="1"/>
</dbReference>
<dbReference type="Pfam" id="PF13806">
    <property type="entry name" value="Rieske_2"/>
    <property type="match status" value="1"/>
</dbReference>
<dbReference type="NCBIfam" id="TIGR02378">
    <property type="entry name" value="nirD_assim_sml"/>
    <property type="match status" value="1"/>
</dbReference>
<dbReference type="CDD" id="cd03529">
    <property type="entry name" value="Rieske_NirD"/>
    <property type="match status" value="1"/>
</dbReference>
<evidence type="ECO:0000256" key="1">
    <source>
        <dbReference type="ARBA" id="ARBA00023002"/>
    </source>
</evidence>
<evidence type="ECO:0000259" key="3">
    <source>
        <dbReference type="Pfam" id="PF13806"/>
    </source>
</evidence>
<dbReference type="OrthoDB" id="516687at2"/>
<dbReference type="PROSITE" id="PS51300">
    <property type="entry name" value="NIRD"/>
    <property type="match status" value="1"/>
</dbReference>
<evidence type="ECO:0000313" key="4">
    <source>
        <dbReference type="EMBL" id="AUM13826.1"/>
    </source>
</evidence>
<keyword evidence="5" id="KW-1185">Reference proteome</keyword>
<organism evidence="4 5">
    <name type="scientific">Ketobacter alkanivorans</name>
    <dbReference type="NCBI Taxonomy" id="1917421"/>
    <lineage>
        <taxon>Bacteria</taxon>
        <taxon>Pseudomonadati</taxon>
        <taxon>Pseudomonadota</taxon>
        <taxon>Gammaproteobacteria</taxon>
        <taxon>Pseudomonadales</taxon>
        <taxon>Ketobacteraceae</taxon>
        <taxon>Ketobacter</taxon>
    </lineage>
</organism>
<dbReference type="RefSeq" id="WP_101895201.1">
    <property type="nucleotide sequence ID" value="NZ_CP022684.1"/>
</dbReference>
<reference evidence="5" key="1">
    <citation type="submission" date="2017-08" db="EMBL/GenBank/DDBJ databases">
        <title>Direct submision.</title>
        <authorList>
            <person name="Kim S.-J."/>
            <person name="Rhee S.-K."/>
        </authorList>
    </citation>
    <scope>NUCLEOTIDE SEQUENCE [LARGE SCALE GENOMIC DNA]</scope>
    <source>
        <strain evidence="5">GI5</strain>
    </source>
</reference>
<dbReference type="GO" id="GO:0008942">
    <property type="term" value="F:nitrite reductase [NAD(P)H] activity"/>
    <property type="evidence" value="ECO:0007669"/>
    <property type="project" value="InterPro"/>
</dbReference>
<dbReference type="AlphaFoldDB" id="A0A2K9LN91"/>
<dbReference type="InterPro" id="IPR017881">
    <property type="entry name" value="NirD"/>
</dbReference>
<dbReference type="PANTHER" id="PTHR40562:SF1">
    <property type="entry name" value="NITRITE REDUCTASE (NADH) SMALL SUBUNIT"/>
    <property type="match status" value="1"/>
</dbReference>
<feature type="domain" description="Rieske-like [2Fe-2S]" evidence="3">
    <location>
        <begin position="8"/>
        <end position="112"/>
    </location>
</feature>
<accession>A0A2K9LN91</accession>
<dbReference type="EMBL" id="CP022684">
    <property type="protein sequence ID" value="AUM13826.1"/>
    <property type="molecule type" value="Genomic_DNA"/>
</dbReference>
<dbReference type="KEGG" id="kak:Kalk_15935"/>
<sequence length="115" mass="12662">MNAKAELSWVPVCELDDLLTNVGVCAKIADRQVAIFKVAEQGKTSLYAIDNHDPFSKANVISRGIVGDLKGYNVVASPIYKHHFCLETGKCLEEDTHIPVYKVRENAGKVEVFLG</sequence>
<dbReference type="GO" id="GO:0042128">
    <property type="term" value="P:nitrate assimilation"/>
    <property type="evidence" value="ECO:0007669"/>
    <property type="project" value="UniProtKB-KW"/>
</dbReference>
<dbReference type="Proteomes" id="UP000235116">
    <property type="component" value="Chromosome"/>
</dbReference>
<evidence type="ECO:0000256" key="2">
    <source>
        <dbReference type="ARBA" id="ARBA00023063"/>
    </source>
</evidence>
<dbReference type="InterPro" id="IPR012748">
    <property type="entry name" value="Rieske-like_NirD"/>
</dbReference>
<keyword evidence="1" id="KW-0560">Oxidoreductase</keyword>
<evidence type="ECO:0000313" key="5">
    <source>
        <dbReference type="Proteomes" id="UP000235116"/>
    </source>
</evidence>
<dbReference type="GO" id="GO:0051537">
    <property type="term" value="F:2 iron, 2 sulfur cluster binding"/>
    <property type="evidence" value="ECO:0007669"/>
    <property type="project" value="InterPro"/>
</dbReference>
<name>A0A2K9LN91_9GAMM</name>
<dbReference type="InterPro" id="IPR036922">
    <property type="entry name" value="Rieske_2Fe-2S_sf"/>
</dbReference>